<gene>
    <name evidence="2" type="ORF">CCMA1212_008673</name>
</gene>
<dbReference type="RefSeq" id="XP_073555613.1">
    <property type="nucleotide sequence ID" value="XM_073705790.1"/>
</dbReference>
<proteinExistence type="predicted"/>
<feature type="compositionally biased region" description="Basic and acidic residues" evidence="1">
    <location>
        <begin position="50"/>
        <end position="59"/>
    </location>
</feature>
<feature type="region of interest" description="Disordered" evidence="1">
    <location>
        <begin position="1"/>
        <end position="59"/>
    </location>
</feature>
<dbReference type="EMBL" id="PPTA01000014">
    <property type="protein sequence ID" value="TFA99411.1"/>
    <property type="molecule type" value="Genomic_DNA"/>
</dbReference>
<keyword evidence="3" id="KW-1185">Reference proteome</keyword>
<sequence>MSRKQGPKQGQGLSLSSKDGATGHGKRSATRLIHSSALDEDQPGPTASPERSRWRETNY</sequence>
<protein>
    <submittedName>
        <fullName evidence="2">Uncharacterized protein</fullName>
    </submittedName>
</protein>
<reference evidence="2 3" key="1">
    <citation type="submission" date="2018-01" db="EMBL/GenBank/DDBJ databases">
        <title>Genome characterization of the sugarcane-associated fungus Trichoderma ghanense CCMA-1212 and their application in lignocelulose bioconversion.</title>
        <authorList>
            <person name="Steindorff A.S."/>
            <person name="Mendes T.D."/>
            <person name="Vilela E.S.D."/>
            <person name="Rodrigues D.S."/>
            <person name="Formighieri E.F."/>
            <person name="Melo I.S."/>
            <person name="Favaro L.C.L."/>
        </authorList>
    </citation>
    <scope>NUCLEOTIDE SEQUENCE [LARGE SCALE GENOMIC DNA]</scope>
    <source>
        <strain evidence="2 3">CCMA-1212</strain>
    </source>
</reference>
<accession>A0ABY2GV37</accession>
<evidence type="ECO:0000313" key="2">
    <source>
        <dbReference type="EMBL" id="TFA99411.1"/>
    </source>
</evidence>
<dbReference type="GeneID" id="300580240"/>
<comment type="caution">
    <text evidence="2">The sequence shown here is derived from an EMBL/GenBank/DDBJ whole genome shotgun (WGS) entry which is preliminary data.</text>
</comment>
<organism evidence="2 3">
    <name type="scientific">Trichoderma ghanense</name>
    <dbReference type="NCBI Taxonomy" id="65468"/>
    <lineage>
        <taxon>Eukaryota</taxon>
        <taxon>Fungi</taxon>
        <taxon>Dikarya</taxon>
        <taxon>Ascomycota</taxon>
        <taxon>Pezizomycotina</taxon>
        <taxon>Sordariomycetes</taxon>
        <taxon>Hypocreomycetidae</taxon>
        <taxon>Hypocreales</taxon>
        <taxon>Hypocreaceae</taxon>
        <taxon>Trichoderma</taxon>
    </lineage>
</organism>
<evidence type="ECO:0000313" key="3">
    <source>
        <dbReference type="Proteomes" id="UP001642720"/>
    </source>
</evidence>
<dbReference type="Proteomes" id="UP001642720">
    <property type="component" value="Unassembled WGS sequence"/>
</dbReference>
<evidence type="ECO:0000256" key="1">
    <source>
        <dbReference type="SAM" id="MobiDB-lite"/>
    </source>
</evidence>
<name>A0ABY2GV37_9HYPO</name>